<accession>A0A6N6NMU2</accession>
<comment type="catalytic activity">
    <reaction evidence="1">
        <text>a uridine in RNA = a pseudouridine in RNA</text>
        <dbReference type="Rhea" id="RHEA:48348"/>
        <dbReference type="Rhea" id="RHEA-COMP:12068"/>
        <dbReference type="Rhea" id="RHEA-COMP:12069"/>
        <dbReference type="ChEBI" id="CHEBI:65314"/>
        <dbReference type="ChEBI" id="CHEBI:65315"/>
    </reaction>
</comment>
<dbReference type="AlphaFoldDB" id="A0A6N6NMU2"/>
<dbReference type="EC" id="5.4.99.-" evidence="5"/>
<dbReference type="OrthoDB" id="9807213at2"/>
<dbReference type="CDD" id="cd00165">
    <property type="entry name" value="S4"/>
    <property type="match status" value="1"/>
</dbReference>
<comment type="caution">
    <text evidence="7">The sequence shown here is derived from an EMBL/GenBank/DDBJ whole genome shotgun (WGS) entry which is preliminary data.</text>
</comment>
<evidence type="ECO:0000313" key="8">
    <source>
        <dbReference type="Proteomes" id="UP000468668"/>
    </source>
</evidence>
<comment type="similarity">
    <text evidence="2 5">Belongs to the pseudouridine synthase RsuA family.</text>
</comment>
<dbReference type="CDD" id="cd02870">
    <property type="entry name" value="PseudoU_synth_RsuA_like"/>
    <property type="match status" value="1"/>
</dbReference>
<dbReference type="InterPro" id="IPR020103">
    <property type="entry name" value="PsdUridine_synth_cat_dom_sf"/>
</dbReference>
<dbReference type="SUPFAM" id="SSF55120">
    <property type="entry name" value="Pseudouridine synthase"/>
    <property type="match status" value="1"/>
</dbReference>
<dbReference type="GO" id="GO:0003723">
    <property type="term" value="F:RNA binding"/>
    <property type="evidence" value="ECO:0007669"/>
    <property type="project" value="UniProtKB-KW"/>
</dbReference>
<evidence type="ECO:0000256" key="2">
    <source>
        <dbReference type="ARBA" id="ARBA00008348"/>
    </source>
</evidence>
<protein>
    <recommendedName>
        <fullName evidence="5">Pseudouridine synthase</fullName>
        <ecNumber evidence="5">5.4.99.-</ecNumber>
    </recommendedName>
</protein>
<dbReference type="NCBIfam" id="TIGR00093">
    <property type="entry name" value="pseudouridine synthase"/>
    <property type="match status" value="1"/>
</dbReference>
<dbReference type="PROSITE" id="PS50889">
    <property type="entry name" value="S4"/>
    <property type="match status" value="1"/>
</dbReference>
<dbReference type="RefSeq" id="WP_158049354.1">
    <property type="nucleotide sequence ID" value="NZ_WAJR01000009.1"/>
</dbReference>
<dbReference type="GO" id="GO:0000455">
    <property type="term" value="P:enzyme-directed rRNA pseudouridine synthesis"/>
    <property type="evidence" value="ECO:0007669"/>
    <property type="project" value="UniProtKB-ARBA"/>
</dbReference>
<dbReference type="EMBL" id="WAJR01000009">
    <property type="protein sequence ID" value="KAB1640726.1"/>
    <property type="molecule type" value="Genomic_DNA"/>
</dbReference>
<evidence type="ECO:0000256" key="1">
    <source>
        <dbReference type="ARBA" id="ARBA00000073"/>
    </source>
</evidence>
<dbReference type="SUPFAM" id="SSF55174">
    <property type="entry name" value="Alpha-L RNA-binding motif"/>
    <property type="match status" value="1"/>
</dbReference>
<evidence type="ECO:0000256" key="5">
    <source>
        <dbReference type="RuleBase" id="RU003887"/>
    </source>
</evidence>
<evidence type="ECO:0000256" key="4">
    <source>
        <dbReference type="PROSITE-ProRule" id="PRU00182"/>
    </source>
</evidence>
<dbReference type="GO" id="GO:0120159">
    <property type="term" value="F:rRNA pseudouridine synthase activity"/>
    <property type="evidence" value="ECO:0007669"/>
    <property type="project" value="UniProtKB-ARBA"/>
</dbReference>
<keyword evidence="4" id="KW-0694">RNA-binding</keyword>
<organism evidence="7 8">
    <name type="scientific">Ellagibacter isourolithinifaciens</name>
    <dbReference type="NCBI Taxonomy" id="2137581"/>
    <lineage>
        <taxon>Bacteria</taxon>
        <taxon>Bacillati</taxon>
        <taxon>Actinomycetota</taxon>
        <taxon>Coriobacteriia</taxon>
        <taxon>Eggerthellales</taxon>
        <taxon>Eggerthellaceae</taxon>
        <taxon>Ellagibacter</taxon>
    </lineage>
</organism>
<dbReference type="InterPro" id="IPR002942">
    <property type="entry name" value="S4_RNA-bd"/>
</dbReference>
<dbReference type="PROSITE" id="PS01149">
    <property type="entry name" value="PSI_RSU"/>
    <property type="match status" value="1"/>
</dbReference>
<dbReference type="Pfam" id="PF00849">
    <property type="entry name" value="PseudoU_synth_2"/>
    <property type="match status" value="1"/>
</dbReference>
<dbReference type="InterPro" id="IPR018496">
    <property type="entry name" value="PsdUridine_synth_RsuA/RluB_CS"/>
</dbReference>
<keyword evidence="3 5" id="KW-0413">Isomerase</keyword>
<dbReference type="InterPro" id="IPR036986">
    <property type="entry name" value="S4_RNA-bd_sf"/>
</dbReference>
<dbReference type="PANTHER" id="PTHR47683">
    <property type="entry name" value="PSEUDOURIDINE SYNTHASE FAMILY PROTEIN-RELATED"/>
    <property type="match status" value="1"/>
</dbReference>
<dbReference type="InterPro" id="IPR042092">
    <property type="entry name" value="PsdUridine_s_RsuA/RluB/E/F_cat"/>
</dbReference>
<dbReference type="Proteomes" id="UP000468668">
    <property type="component" value="Unassembled WGS sequence"/>
</dbReference>
<evidence type="ECO:0000313" key="7">
    <source>
        <dbReference type="EMBL" id="KAB1640726.1"/>
    </source>
</evidence>
<keyword evidence="8" id="KW-1185">Reference proteome</keyword>
<name>A0A6N6NMU2_9ACTN</name>
<dbReference type="InterPro" id="IPR020094">
    <property type="entry name" value="TruA/RsuA/RluB/E/F_N"/>
</dbReference>
<dbReference type="Gene3D" id="3.30.70.580">
    <property type="entry name" value="Pseudouridine synthase I, catalytic domain, N-terminal subdomain"/>
    <property type="match status" value="1"/>
</dbReference>
<dbReference type="InterPro" id="IPR006145">
    <property type="entry name" value="PsdUridine_synth_RsuA/RluA"/>
</dbReference>
<gene>
    <name evidence="7" type="ORF">F8C90_04945</name>
</gene>
<dbReference type="Gene3D" id="3.10.290.10">
    <property type="entry name" value="RNA-binding S4 domain"/>
    <property type="match status" value="1"/>
</dbReference>
<dbReference type="InterPro" id="IPR000748">
    <property type="entry name" value="PsdUridine_synth_RsuA/RluB/E/F"/>
</dbReference>
<sequence>MMRLQKFLARAGVASRRHAEELIVAGRVMVNGQPAELGCSVDPGSDEIRVDGGAPVRLAEGDVTIMLHKPAGYVTTMDDPQGRATVADLVPADRFPGLFPVGRLDRDTTGLLLFTTDGELGNALLHPRRHVEKRYLALVEGTLDAKALERLRRGVALSDGMTLPARAELLRGGDAQKAARAIGTGKGAGGINASHTGKRSRAVREKTGSYVLVGLREGRKREVRRMLEAVGYPVIALHRSSFGPLELGDLPRGSWRELADVEVGELKAAIQS</sequence>
<evidence type="ECO:0000256" key="3">
    <source>
        <dbReference type="ARBA" id="ARBA00023235"/>
    </source>
</evidence>
<dbReference type="PANTHER" id="PTHR47683:SF2">
    <property type="entry name" value="RNA-BINDING S4 DOMAIN-CONTAINING PROTEIN"/>
    <property type="match status" value="1"/>
</dbReference>
<dbReference type="GeneID" id="98657752"/>
<dbReference type="SMART" id="SM00363">
    <property type="entry name" value="S4"/>
    <property type="match status" value="1"/>
</dbReference>
<dbReference type="Gene3D" id="3.30.70.1560">
    <property type="entry name" value="Alpha-L RNA-binding motif"/>
    <property type="match status" value="1"/>
</dbReference>
<dbReference type="FunFam" id="3.10.290.10:FF:000003">
    <property type="entry name" value="Pseudouridine synthase"/>
    <property type="match status" value="1"/>
</dbReference>
<feature type="domain" description="RNA-binding S4" evidence="6">
    <location>
        <begin position="2"/>
        <end position="64"/>
    </location>
</feature>
<dbReference type="InterPro" id="IPR050343">
    <property type="entry name" value="RsuA_PseudoU_synthase"/>
</dbReference>
<reference evidence="7 8" key="1">
    <citation type="submission" date="2019-09" db="EMBL/GenBank/DDBJ databases">
        <title>Whole genome shotgun sequencing (WGS) of Ellagibacter isourolithinifaciens DSM 104140(T) and Adlercreutzia muris DSM 29508(T).</title>
        <authorList>
            <person name="Stoll D.A."/>
            <person name="Danylec N."/>
            <person name="Huch M."/>
        </authorList>
    </citation>
    <scope>NUCLEOTIDE SEQUENCE [LARGE SCALE GENOMIC DNA]</scope>
    <source>
        <strain evidence="7 8">DSM 104140</strain>
    </source>
</reference>
<dbReference type="Pfam" id="PF01479">
    <property type="entry name" value="S4"/>
    <property type="match status" value="1"/>
</dbReference>
<proteinExistence type="inferred from homology"/>
<evidence type="ECO:0000259" key="6">
    <source>
        <dbReference type="SMART" id="SM00363"/>
    </source>
</evidence>